<keyword evidence="1" id="KW-1133">Transmembrane helix</keyword>
<feature type="transmembrane region" description="Helical" evidence="1">
    <location>
        <begin position="47"/>
        <end position="68"/>
    </location>
</feature>
<name>A0A4R2L8V8_9GAMM</name>
<comment type="caution">
    <text evidence="4">The sequence shown here is derived from an EMBL/GenBank/DDBJ whole genome shotgun (WGS) entry which is preliminary data.</text>
</comment>
<dbReference type="OrthoDB" id="6934181at2"/>
<evidence type="ECO:0000256" key="1">
    <source>
        <dbReference type="SAM" id="Phobius"/>
    </source>
</evidence>
<proteinExistence type="predicted"/>
<dbReference type="EMBL" id="SLWY01000003">
    <property type="protein sequence ID" value="TCO83130.1"/>
    <property type="molecule type" value="Genomic_DNA"/>
</dbReference>
<evidence type="ECO:0000313" key="4">
    <source>
        <dbReference type="EMBL" id="TCO83130.1"/>
    </source>
</evidence>
<dbReference type="AlphaFoldDB" id="A0A4R2L8V8"/>
<feature type="transmembrane region" description="Helical" evidence="1">
    <location>
        <begin position="169"/>
        <end position="188"/>
    </location>
</feature>
<feature type="domain" description="DUF5924" evidence="3">
    <location>
        <begin position="14"/>
        <end position="255"/>
    </location>
</feature>
<dbReference type="Pfam" id="PF19346">
    <property type="entry name" value="DUF5924"/>
    <property type="match status" value="1"/>
</dbReference>
<dbReference type="InterPro" id="IPR022606">
    <property type="entry name" value="DUF2914"/>
</dbReference>
<evidence type="ECO:0000259" key="2">
    <source>
        <dbReference type="Pfam" id="PF11141"/>
    </source>
</evidence>
<keyword evidence="5" id="KW-1185">Reference proteome</keyword>
<dbReference type="Proteomes" id="UP000295765">
    <property type="component" value="Unassembled WGS sequence"/>
</dbReference>
<feature type="domain" description="DUF2914" evidence="2">
    <location>
        <begin position="267"/>
        <end position="331"/>
    </location>
</feature>
<evidence type="ECO:0000259" key="3">
    <source>
        <dbReference type="Pfam" id="PF19346"/>
    </source>
</evidence>
<sequence length="335" mass="37651">MTLRSLLQEDPPPRIVALIERHRRWWPVFSFASGVASYLLVQRTDARAPWIAGLLALGWLWLLLEPWLARLRGYRLSWRLGRLLSQAVHQETLFFTLPFLLAATDWSSPQGLFTLAVAGAALVSITDPVYNRRLRARRGPYLCFHAFTLFLAVLAVAPIVFRLDTARSYAWAVAIGTLGALPGLLHLYGRRRYWLGVPFAAALAGSAWLLQPWVAPVTLWLTEAAVVRGVDEARRLPGPALSHLEAGTLRRGIYAFTALHAPLGLREPVFHVWRLDGRVVDRIRLDIAGGRREGYRAWSRKQAFPDDPVGDWTVTVETAGGQRVGVLRFTVDRTR</sequence>
<dbReference type="RefSeq" id="WP_132538904.1">
    <property type="nucleotide sequence ID" value="NZ_SLWY01000003.1"/>
</dbReference>
<dbReference type="Pfam" id="PF11141">
    <property type="entry name" value="DUF2914"/>
    <property type="match status" value="1"/>
</dbReference>
<dbReference type="InterPro" id="IPR045968">
    <property type="entry name" value="DUF5924"/>
</dbReference>
<feature type="transmembrane region" description="Helical" evidence="1">
    <location>
        <begin position="24"/>
        <end position="41"/>
    </location>
</feature>
<feature type="transmembrane region" description="Helical" evidence="1">
    <location>
        <begin position="195"/>
        <end position="214"/>
    </location>
</feature>
<keyword evidence="1" id="KW-0472">Membrane</keyword>
<protein>
    <submittedName>
        <fullName evidence="4">DUF2914 family protein</fullName>
    </submittedName>
</protein>
<gene>
    <name evidence="4" type="ORF">EV699_103180</name>
</gene>
<keyword evidence="1" id="KW-0812">Transmembrane</keyword>
<feature type="transmembrane region" description="Helical" evidence="1">
    <location>
        <begin position="142"/>
        <end position="163"/>
    </location>
</feature>
<organism evidence="4 5">
    <name type="scientific">Plasticicumulans lactativorans</name>
    <dbReference type="NCBI Taxonomy" id="1133106"/>
    <lineage>
        <taxon>Bacteria</taxon>
        <taxon>Pseudomonadati</taxon>
        <taxon>Pseudomonadota</taxon>
        <taxon>Gammaproteobacteria</taxon>
        <taxon>Candidatus Competibacteraceae</taxon>
        <taxon>Plasticicumulans</taxon>
    </lineage>
</organism>
<accession>A0A4R2L8V8</accession>
<evidence type="ECO:0000313" key="5">
    <source>
        <dbReference type="Proteomes" id="UP000295765"/>
    </source>
</evidence>
<reference evidence="4 5" key="1">
    <citation type="submission" date="2019-03" db="EMBL/GenBank/DDBJ databases">
        <title>Genomic Encyclopedia of Type Strains, Phase IV (KMG-IV): sequencing the most valuable type-strain genomes for metagenomic binning, comparative biology and taxonomic classification.</title>
        <authorList>
            <person name="Goeker M."/>
        </authorList>
    </citation>
    <scope>NUCLEOTIDE SEQUENCE [LARGE SCALE GENOMIC DNA]</scope>
    <source>
        <strain evidence="4 5">DSM 25287</strain>
    </source>
</reference>